<keyword evidence="1" id="KW-1133">Transmembrane helix</keyword>
<organism evidence="2 3">
    <name type="scientific">Citrobacter youngae ATCC 29220</name>
    <dbReference type="NCBI Taxonomy" id="500640"/>
    <lineage>
        <taxon>Bacteria</taxon>
        <taxon>Pseudomonadati</taxon>
        <taxon>Pseudomonadota</taxon>
        <taxon>Gammaproteobacteria</taxon>
        <taxon>Enterobacterales</taxon>
        <taxon>Enterobacteriaceae</taxon>
        <taxon>Citrobacter</taxon>
        <taxon>Citrobacter freundii complex</taxon>
    </lineage>
</organism>
<dbReference type="HOGENOM" id="CLU_3287101_0_0_6"/>
<accession>D4BIK2</accession>
<keyword evidence="1" id="KW-0812">Transmembrane</keyword>
<dbReference type="EMBL" id="ABWL02000023">
    <property type="protein sequence ID" value="EFE06245.1"/>
    <property type="molecule type" value="Genomic_DNA"/>
</dbReference>
<name>D4BIK2_9ENTR</name>
<dbReference type="Proteomes" id="UP000003880">
    <property type="component" value="Unassembled WGS sequence"/>
</dbReference>
<evidence type="ECO:0000313" key="2">
    <source>
        <dbReference type="EMBL" id="EFE06245.1"/>
    </source>
</evidence>
<gene>
    <name evidence="2" type="ORF">CIT292_10368</name>
</gene>
<reference evidence="2 3" key="1">
    <citation type="submission" date="2010-02" db="EMBL/GenBank/DDBJ databases">
        <authorList>
            <person name="Weinstock G."/>
            <person name="Sodergren E."/>
            <person name="Clifton S."/>
            <person name="Fulton L."/>
            <person name="Fulton B."/>
            <person name="Courtney L."/>
            <person name="Fronick C."/>
            <person name="Harrison M."/>
            <person name="Strong C."/>
            <person name="Farmer C."/>
            <person name="Delahaunty K."/>
            <person name="Markovic C."/>
            <person name="Hall O."/>
            <person name="Minx P."/>
            <person name="Tomlinson C."/>
            <person name="Mitreva M."/>
            <person name="Nelson J."/>
            <person name="Hou S."/>
            <person name="Wollam A."/>
            <person name="Pepin K.H."/>
            <person name="Johnson M."/>
            <person name="Bhonagiri V."/>
            <person name="Zhang X."/>
            <person name="Suruliraj S."/>
            <person name="Warren W."/>
            <person name="Chinwalla A."/>
            <person name="Mardis E.R."/>
            <person name="Wilson R.K."/>
        </authorList>
    </citation>
    <scope>NUCLEOTIDE SEQUENCE [LARGE SCALE GENOMIC DNA]</scope>
    <source>
        <strain evidence="2 3">ATCC 29220</strain>
    </source>
</reference>
<sequence>MDNSSIYIQIPAFFVLINQHLPLIIHDKMVFRRIEITFFQ</sequence>
<comment type="caution">
    <text evidence="2">The sequence shown here is derived from an EMBL/GenBank/DDBJ whole genome shotgun (WGS) entry which is preliminary data.</text>
</comment>
<evidence type="ECO:0000256" key="1">
    <source>
        <dbReference type="SAM" id="Phobius"/>
    </source>
</evidence>
<keyword evidence="1" id="KW-0472">Membrane</keyword>
<protein>
    <submittedName>
        <fullName evidence="2">Uncharacterized protein</fullName>
    </submittedName>
</protein>
<dbReference type="AlphaFoldDB" id="D4BIK2"/>
<evidence type="ECO:0000313" key="3">
    <source>
        <dbReference type="Proteomes" id="UP000003880"/>
    </source>
</evidence>
<proteinExistence type="predicted"/>
<feature type="transmembrane region" description="Helical" evidence="1">
    <location>
        <begin position="6"/>
        <end position="25"/>
    </location>
</feature>